<dbReference type="AlphaFoldDB" id="A0A316FXI3"/>
<accession>A0A316FXI3</accession>
<organism evidence="2 3">
    <name type="scientific">Silicimonas algicola</name>
    <dbReference type="NCBI Taxonomy" id="1826607"/>
    <lineage>
        <taxon>Bacteria</taxon>
        <taxon>Pseudomonadati</taxon>
        <taxon>Pseudomonadota</taxon>
        <taxon>Alphaproteobacteria</taxon>
        <taxon>Rhodobacterales</taxon>
        <taxon>Paracoccaceae</taxon>
    </lineage>
</organism>
<keyword evidence="1" id="KW-1133">Transmembrane helix</keyword>
<keyword evidence="1" id="KW-0472">Membrane</keyword>
<evidence type="ECO:0000256" key="1">
    <source>
        <dbReference type="SAM" id="Phobius"/>
    </source>
</evidence>
<feature type="transmembrane region" description="Helical" evidence="1">
    <location>
        <begin position="21"/>
        <end position="39"/>
    </location>
</feature>
<dbReference type="EMBL" id="QGGV01000014">
    <property type="protein sequence ID" value="PWK53103.1"/>
    <property type="molecule type" value="Genomic_DNA"/>
</dbReference>
<evidence type="ECO:0000313" key="3">
    <source>
        <dbReference type="Proteomes" id="UP000245390"/>
    </source>
</evidence>
<keyword evidence="1" id="KW-0812">Transmembrane</keyword>
<protein>
    <recommendedName>
        <fullName evidence="4">Flp pilus assembly protein TadG</fullName>
    </recommendedName>
</protein>
<sequence>MARFLPRRFRHDETGSLSIEAVFALPLLVWAIIATFVFWDAFKTLNVSQKATYTVADMLSRETDPIDDDYIAAMHEMFDFLAGSAGQNAIRVSVVTKITDPVTGIEQVALVWSEGADIPAYTDLTMIETRLPEMAVGEQLIVVESEQEWQPAFAVGLAAYRFREVALARPRFSPQLVFDDGLSGAAS</sequence>
<name>A0A316FXI3_9RHOB</name>
<dbReference type="Proteomes" id="UP000245390">
    <property type="component" value="Unassembled WGS sequence"/>
</dbReference>
<dbReference type="KEGG" id="salo:EF888_06275"/>
<evidence type="ECO:0008006" key="4">
    <source>
        <dbReference type="Google" id="ProtNLM"/>
    </source>
</evidence>
<dbReference type="OrthoDB" id="7876207at2"/>
<evidence type="ECO:0000313" key="2">
    <source>
        <dbReference type="EMBL" id="PWK53103.1"/>
    </source>
</evidence>
<dbReference type="RefSeq" id="WP_109761069.1">
    <property type="nucleotide sequence ID" value="NZ_CP034588.1"/>
</dbReference>
<gene>
    <name evidence="2" type="ORF">C8D95_1145</name>
</gene>
<comment type="caution">
    <text evidence="2">The sequence shown here is derived from an EMBL/GenBank/DDBJ whole genome shotgun (WGS) entry which is preliminary data.</text>
</comment>
<keyword evidence="3" id="KW-1185">Reference proteome</keyword>
<proteinExistence type="predicted"/>
<reference evidence="2 3" key="1">
    <citation type="submission" date="2018-05" db="EMBL/GenBank/DDBJ databases">
        <title>Genomic Encyclopedia of Type Strains, Phase IV (KMG-IV): sequencing the most valuable type-strain genomes for metagenomic binning, comparative biology and taxonomic classification.</title>
        <authorList>
            <person name="Goeker M."/>
        </authorList>
    </citation>
    <scope>NUCLEOTIDE SEQUENCE [LARGE SCALE GENOMIC DNA]</scope>
    <source>
        <strain evidence="2 3">DSM 103371</strain>
    </source>
</reference>